<dbReference type="STRING" id="1867952.MTBPR1_100079"/>
<dbReference type="EMBL" id="FLYE01000002">
    <property type="protein sequence ID" value="SCA55438.1"/>
    <property type="molecule type" value="Genomic_DNA"/>
</dbReference>
<keyword evidence="2 8" id="KW-0001">2Fe-2S</keyword>
<dbReference type="InterPro" id="IPR036249">
    <property type="entry name" value="Thioredoxin-like_sf"/>
</dbReference>
<dbReference type="InterPro" id="IPR014434">
    <property type="entry name" value="Monothiol_GRX"/>
</dbReference>
<dbReference type="GO" id="GO:0051537">
    <property type="term" value="F:2 iron, 2 sulfur cluster binding"/>
    <property type="evidence" value="ECO:0007669"/>
    <property type="project" value="UniProtKB-KW"/>
</dbReference>
<dbReference type="InterPro" id="IPR002109">
    <property type="entry name" value="Glutaredoxin"/>
</dbReference>
<reference evidence="10 11" key="1">
    <citation type="submission" date="2016-07" db="EMBL/GenBank/DDBJ databases">
        <authorList>
            <person name="Lefevre C.T."/>
        </authorList>
    </citation>
    <scope>NUCLEOTIDE SEQUENCE [LARGE SCALE GENOMIC DNA]</scope>
    <source>
        <strain evidence="10">PR1</strain>
    </source>
</reference>
<dbReference type="Proteomes" id="UP000231658">
    <property type="component" value="Unassembled WGS sequence"/>
</dbReference>
<feature type="binding site" evidence="8">
    <location>
        <position position="32"/>
    </location>
    <ligand>
        <name>[2Fe-2S] cluster</name>
        <dbReference type="ChEBI" id="CHEBI:190135"/>
        <note>ligand shared between dimeric partners</note>
    </ligand>
</feature>
<keyword evidence="3 8" id="KW-0479">Metal-binding</keyword>
<evidence type="ECO:0000256" key="8">
    <source>
        <dbReference type="PIRSR" id="PIRSR005894-2"/>
    </source>
</evidence>
<comment type="similarity">
    <text evidence="1 7">Belongs to the glutaredoxin family. Monothiol subfamily.</text>
</comment>
<sequence length="111" mass="12319">MNDNPVFERIEQDIADNSVLLFMKGSPMFPQCGFSAAVVQVLTHIGVKFKGVDVLTDPEIREGIKQFSNWPTIPQLYVKGEFVGGCDIIREMFDNGELAQLLKDKGIETAA</sequence>
<keyword evidence="11" id="KW-1185">Reference proteome</keyword>
<evidence type="ECO:0000256" key="4">
    <source>
        <dbReference type="ARBA" id="ARBA00023004"/>
    </source>
</evidence>
<dbReference type="AlphaFoldDB" id="A0A1C3RDX0"/>
<evidence type="ECO:0000256" key="7">
    <source>
        <dbReference type="PIRNR" id="PIRNR005894"/>
    </source>
</evidence>
<dbReference type="GO" id="GO:0046872">
    <property type="term" value="F:metal ion binding"/>
    <property type="evidence" value="ECO:0007669"/>
    <property type="project" value="UniProtKB-KW"/>
</dbReference>
<dbReference type="PROSITE" id="PS51354">
    <property type="entry name" value="GLUTAREDOXIN_2"/>
    <property type="match status" value="1"/>
</dbReference>
<evidence type="ECO:0000313" key="11">
    <source>
        <dbReference type="Proteomes" id="UP000231658"/>
    </source>
</evidence>
<protein>
    <recommendedName>
        <fullName evidence="7">Glutaredoxin</fullName>
    </recommendedName>
</protein>
<dbReference type="FunFam" id="3.40.30.10:FF:000005">
    <property type="entry name" value="Glutaredoxin 5"/>
    <property type="match status" value="1"/>
</dbReference>
<dbReference type="SUPFAM" id="SSF52833">
    <property type="entry name" value="Thioredoxin-like"/>
    <property type="match status" value="1"/>
</dbReference>
<evidence type="ECO:0000256" key="3">
    <source>
        <dbReference type="ARBA" id="ARBA00022723"/>
    </source>
</evidence>
<dbReference type="Gene3D" id="3.40.30.10">
    <property type="entry name" value="Glutaredoxin"/>
    <property type="match status" value="1"/>
</dbReference>
<keyword evidence="4 8" id="KW-0408">Iron</keyword>
<evidence type="ECO:0000313" key="10">
    <source>
        <dbReference type="EMBL" id="SCA55438.1"/>
    </source>
</evidence>
<dbReference type="PIRSF" id="PIRSF005894">
    <property type="entry name" value="Monothiol_GRX"/>
    <property type="match status" value="1"/>
</dbReference>
<evidence type="ECO:0000256" key="6">
    <source>
        <dbReference type="ARBA" id="ARBA00023284"/>
    </source>
</evidence>
<keyword evidence="6" id="KW-0676">Redox-active center</keyword>
<evidence type="ECO:0000259" key="9">
    <source>
        <dbReference type="Pfam" id="PF00462"/>
    </source>
</evidence>
<dbReference type="OrthoDB" id="9804115at2"/>
<accession>A0A1C3RDX0</accession>
<dbReference type="PANTHER" id="PTHR10293:SF72">
    <property type="entry name" value="MONOTHIOL GLUTAREDOXIN-S14, CHLOROPLASTIC"/>
    <property type="match status" value="1"/>
</dbReference>
<dbReference type="Pfam" id="PF00462">
    <property type="entry name" value="Glutaredoxin"/>
    <property type="match status" value="1"/>
</dbReference>
<proteinExistence type="inferred from homology"/>
<dbReference type="NCBIfam" id="TIGR00365">
    <property type="entry name" value="Grx4 family monothiol glutaredoxin"/>
    <property type="match status" value="1"/>
</dbReference>
<organism evidence="10 11">
    <name type="scientific">Candidatus Terasakiella magnetica</name>
    <dbReference type="NCBI Taxonomy" id="1867952"/>
    <lineage>
        <taxon>Bacteria</taxon>
        <taxon>Pseudomonadati</taxon>
        <taxon>Pseudomonadota</taxon>
        <taxon>Alphaproteobacteria</taxon>
        <taxon>Rhodospirillales</taxon>
        <taxon>Terasakiellaceae</taxon>
        <taxon>Terasakiella</taxon>
    </lineage>
</organism>
<evidence type="ECO:0000256" key="1">
    <source>
        <dbReference type="ARBA" id="ARBA00009630"/>
    </source>
</evidence>
<dbReference type="InterPro" id="IPR033658">
    <property type="entry name" value="GRX_PICOT-like"/>
</dbReference>
<feature type="domain" description="Glutaredoxin" evidence="9">
    <location>
        <begin position="19"/>
        <end position="83"/>
    </location>
</feature>
<evidence type="ECO:0000256" key="5">
    <source>
        <dbReference type="ARBA" id="ARBA00023014"/>
    </source>
</evidence>
<dbReference type="CDD" id="cd03028">
    <property type="entry name" value="GRX_PICOT_like"/>
    <property type="match status" value="1"/>
</dbReference>
<keyword evidence="5 8" id="KW-0411">Iron-sulfur</keyword>
<dbReference type="InterPro" id="IPR004480">
    <property type="entry name" value="Monothiol_GRX-rel"/>
</dbReference>
<name>A0A1C3RDX0_9PROT</name>
<evidence type="ECO:0000256" key="2">
    <source>
        <dbReference type="ARBA" id="ARBA00022714"/>
    </source>
</evidence>
<gene>
    <name evidence="10" type="primary">ydhD</name>
    <name evidence="10" type="ORF">MTBPR1_100079</name>
</gene>
<dbReference type="PANTHER" id="PTHR10293">
    <property type="entry name" value="GLUTAREDOXIN FAMILY MEMBER"/>
    <property type="match status" value="1"/>
</dbReference>
<dbReference type="GO" id="GO:0015036">
    <property type="term" value="F:disulfide oxidoreductase activity"/>
    <property type="evidence" value="ECO:0007669"/>
    <property type="project" value="InterPro"/>
</dbReference>
<dbReference type="RefSeq" id="WP_069186156.1">
    <property type="nucleotide sequence ID" value="NZ_FLYE01000002.1"/>
</dbReference>